<comment type="caution">
    <text evidence="2">The sequence shown here is derived from an EMBL/GenBank/DDBJ whole genome shotgun (WGS) entry which is preliminary data.</text>
</comment>
<gene>
    <name evidence="2" type="ORF">BCR44DRAFT_1131891</name>
</gene>
<proteinExistence type="predicted"/>
<evidence type="ECO:0000313" key="3">
    <source>
        <dbReference type="Proteomes" id="UP000193411"/>
    </source>
</evidence>
<name>A0A1Y2HKC6_9FUNG</name>
<protein>
    <submittedName>
        <fullName evidence="2">Uncharacterized protein</fullName>
    </submittedName>
</protein>
<sequence>MNFMISLCGDDGDDDDALRWTEDPPSLRDDKRGRESVARKFHLSQLGSTGPHQPSPIIYRCTSLFKAATGCRSPLAVLCLSTADSSFTSAAYPRAGNPTLPPRFDRDGVVEIECESVLQRGKPRPEAINHDDPIQAAELTRPWPWNLSRPSSLLHSGRVPTIRTGSGGGQVPVPSSSSGRCRFPAGIHACTQQVIPDAVRDMIRTSSRPRGRLRSGNRM</sequence>
<feature type="region of interest" description="Disordered" evidence="1">
    <location>
        <begin position="15"/>
        <end position="34"/>
    </location>
</feature>
<dbReference type="EMBL" id="MCFL01000024">
    <property type="protein sequence ID" value="ORZ35068.1"/>
    <property type="molecule type" value="Genomic_DNA"/>
</dbReference>
<feature type="region of interest" description="Disordered" evidence="1">
    <location>
        <begin position="156"/>
        <end position="179"/>
    </location>
</feature>
<dbReference type="AlphaFoldDB" id="A0A1Y2HKC6"/>
<evidence type="ECO:0000256" key="1">
    <source>
        <dbReference type="SAM" id="MobiDB-lite"/>
    </source>
</evidence>
<feature type="compositionally biased region" description="Basic and acidic residues" evidence="1">
    <location>
        <begin position="17"/>
        <end position="34"/>
    </location>
</feature>
<evidence type="ECO:0000313" key="2">
    <source>
        <dbReference type="EMBL" id="ORZ35068.1"/>
    </source>
</evidence>
<organism evidence="2 3">
    <name type="scientific">Catenaria anguillulae PL171</name>
    <dbReference type="NCBI Taxonomy" id="765915"/>
    <lineage>
        <taxon>Eukaryota</taxon>
        <taxon>Fungi</taxon>
        <taxon>Fungi incertae sedis</taxon>
        <taxon>Blastocladiomycota</taxon>
        <taxon>Blastocladiomycetes</taxon>
        <taxon>Blastocladiales</taxon>
        <taxon>Catenariaceae</taxon>
        <taxon>Catenaria</taxon>
    </lineage>
</organism>
<dbReference type="Proteomes" id="UP000193411">
    <property type="component" value="Unassembled WGS sequence"/>
</dbReference>
<reference evidence="2 3" key="1">
    <citation type="submission" date="2016-07" db="EMBL/GenBank/DDBJ databases">
        <title>Pervasive Adenine N6-methylation of Active Genes in Fungi.</title>
        <authorList>
            <consortium name="DOE Joint Genome Institute"/>
            <person name="Mondo S.J."/>
            <person name="Dannebaum R.O."/>
            <person name="Kuo R.C."/>
            <person name="Labutti K."/>
            <person name="Haridas S."/>
            <person name="Kuo A."/>
            <person name="Salamov A."/>
            <person name="Ahrendt S.R."/>
            <person name="Lipzen A."/>
            <person name="Sullivan W."/>
            <person name="Andreopoulos W.B."/>
            <person name="Clum A."/>
            <person name="Lindquist E."/>
            <person name="Daum C."/>
            <person name="Ramamoorthy G.K."/>
            <person name="Gryganskyi A."/>
            <person name="Culley D."/>
            <person name="Magnuson J.K."/>
            <person name="James T.Y."/>
            <person name="O'Malley M.A."/>
            <person name="Stajich J.E."/>
            <person name="Spatafora J.W."/>
            <person name="Visel A."/>
            <person name="Grigoriev I.V."/>
        </authorList>
    </citation>
    <scope>NUCLEOTIDE SEQUENCE [LARGE SCALE GENOMIC DNA]</scope>
    <source>
        <strain evidence="2 3">PL171</strain>
    </source>
</reference>
<keyword evidence="3" id="KW-1185">Reference proteome</keyword>
<accession>A0A1Y2HKC6</accession>